<evidence type="ECO:0008006" key="3">
    <source>
        <dbReference type="Google" id="ProtNLM"/>
    </source>
</evidence>
<protein>
    <recommendedName>
        <fullName evidence="3">Methyltransferase domain-containing protein</fullName>
    </recommendedName>
</protein>
<dbReference type="HOGENOM" id="CLU_060397_2_0_1"/>
<dbReference type="InterPro" id="IPR029063">
    <property type="entry name" value="SAM-dependent_MTases_sf"/>
</dbReference>
<evidence type="ECO:0000313" key="1">
    <source>
        <dbReference type="EMBL" id="KIJ59081.1"/>
    </source>
</evidence>
<sequence length="226" mass="25117">MNPKETVKKGYDALSMLYRQDDASPDQYKLWTEKLISLLPSSPTHILDIGCGCGVPVSRDLVAAGYAVTGIDISEKQIERAKILVPEGRFFCQDITSDTQLSASGAITEQGQLDAIVALYVLFHMPLDEQAVLMRRMAGWLKEGGYCLMTVGIKPWELEGEEAGWLGSDESVKMWWLQTSIDQYRTWAKEAGFEVIEDVHTADLVGGSEGHQLLLLRKPYRSCVAT</sequence>
<keyword evidence="2" id="KW-1185">Reference proteome</keyword>
<organism evidence="1 2">
    <name type="scientific">Hydnomerulius pinastri MD-312</name>
    <dbReference type="NCBI Taxonomy" id="994086"/>
    <lineage>
        <taxon>Eukaryota</taxon>
        <taxon>Fungi</taxon>
        <taxon>Dikarya</taxon>
        <taxon>Basidiomycota</taxon>
        <taxon>Agaricomycotina</taxon>
        <taxon>Agaricomycetes</taxon>
        <taxon>Agaricomycetidae</taxon>
        <taxon>Boletales</taxon>
        <taxon>Boletales incertae sedis</taxon>
        <taxon>Leucogyrophana</taxon>
    </lineage>
</organism>
<proteinExistence type="predicted"/>
<dbReference type="PANTHER" id="PTHR43861">
    <property type="entry name" value="TRANS-ACONITATE 2-METHYLTRANSFERASE-RELATED"/>
    <property type="match status" value="1"/>
</dbReference>
<dbReference type="AlphaFoldDB" id="A0A0C9W804"/>
<accession>A0A0C9W804</accession>
<dbReference type="Gene3D" id="3.40.50.150">
    <property type="entry name" value="Vaccinia Virus protein VP39"/>
    <property type="match status" value="1"/>
</dbReference>
<dbReference type="PANTHER" id="PTHR43861:SF1">
    <property type="entry name" value="TRANS-ACONITATE 2-METHYLTRANSFERASE"/>
    <property type="match status" value="1"/>
</dbReference>
<gene>
    <name evidence="1" type="ORF">HYDPIDRAFT_118836</name>
</gene>
<dbReference type="EMBL" id="KN839898">
    <property type="protein sequence ID" value="KIJ59081.1"/>
    <property type="molecule type" value="Genomic_DNA"/>
</dbReference>
<dbReference type="CDD" id="cd02440">
    <property type="entry name" value="AdoMet_MTases"/>
    <property type="match status" value="1"/>
</dbReference>
<reference evidence="1 2" key="1">
    <citation type="submission" date="2014-04" db="EMBL/GenBank/DDBJ databases">
        <title>Evolutionary Origins and Diversification of the Mycorrhizal Mutualists.</title>
        <authorList>
            <consortium name="DOE Joint Genome Institute"/>
            <consortium name="Mycorrhizal Genomics Consortium"/>
            <person name="Kohler A."/>
            <person name="Kuo A."/>
            <person name="Nagy L.G."/>
            <person name="Floudas D."/>
            <person name="Copeland A."/>
            <person name="Barry K.W."/>
            <person name="Cichocki N."/>
            <person name="Veneault-Fourrey C."/>
            <person name="LaButti K."/>
            <person name="Lindquist E.A."/>
            <person name="Lipzen A."/>
            <person name="Lundell T."/>
            <person name="Morin E."/>
            <person name="Murat C."/>
            <person name="Riley R."/>
            <person name="Ohm R."/>
            <person name="Sun H."/>
            <person name="Tunlid A."/>
            <person name="Henrissat B."/>
            <person name="Grigoriev I.V."/>
            <person name="Hibbett D.S."/>
            <person name="Martin F."/>
        </authorList>
    </citation>
    <scope>NUCLEOTIDE SEQUENCE [LARGE SCALE GENOMIC DNA]</scope>
    <source>
        <strain evidence="1 2">MD-312</strain>
    </source>
</reference>
<evidence type="ECO:0000313" key="2">
    <source>
        <dbReference type="Proteomes" id="UP000053820"/>
    </source>
</evidence>
<dbReference type="OrthoDB" id="540004at2759"/>
<name>A0A0C9W804_9AGAM</name>
<dbReference type="Pfam" id="PF13489">
    <property type="entry name" value="Methyltransf_23"/>
    <property type="match status" value="1"/>
</dbReference>
<dbReference type="SUPFAM" id="SSF53335">
    <property type="entry name" value="S-adenosyl-L-methionine-dependent methyltransferases"/>
    <property type="match status" value="1"/>
</dbReference>
<dbReference type="Proteomes" id="UP000053820">
    <property type="component" value="Unassembled WGS sequence"/>
</dbReference>